<evidence type="ECO:0000313" key="3">
    <source>
        <dbReference type="EMBL" id="KAK1761395.1"/>
    </source>
</evidence>
<sequence length="415" mass="46096">MPYDPESDDGEAHTDYYSIDNSVRRSSHSPWGPDVDLSGQNDAEVGEPMDVDLVPTPSTRQAQVAVVLNSTPKKSEYVALPDDMEDDQDGQDDPEVLVTSDILPMKKAKSEPKPSLKKDTSEPTTSTPMAGPNPVPFPLPTVTPQPKKRGRPFGWKLGSGPYSTMSKSGPGSTGRPRGRPPVKTPKPPQPPGEPKRRGRPPRKQPPTPWETYINSNPKFLVFLCEWEGCPAQLHNLETLRRHLLVVHGKAGTCKWGDCPTKHPSPLTFSTSADFEAHLDKTHILACAWHLGDGPQNHSDNPPPPDPPDKLPSYLFDRNGKQVTPWVGDLEVEDDEARKKRKLRLGRLLMQRDNNAPPEPSYTPQEWAEIADALNAKRKKQRMFREYHAAVCGTDGHGPKYGPEWKGLLVKEAQEQ</sequence>
<dbReference type="Proteomes" id="UP001239445">
    <property type="component" value="Unassembled WGS sequence"/>
</dbReference>
<protein>
    <recommendedName>
        <fullName evidence="2">C2H2-type domain-containing protein</fullName>
    </recommendedName>
</protein>
<feature type="compositionally biased region" description="Low complexity" evidence="1">
    <location>
        <begin position="166"/>
        <end position="175"/>
    </location>
</feature>
<dbReference type="SMART" id="SM00355">
    <property type="entry name" value="ZnF_C2H2"/>
    <property type="match status" value="2"/>
</dbReference>
<feature type="compositionally biased region" description="Pro residues" evidence="1">
    <location>
        <begin position="131"/>
        <end position="143"/>
    </location>
</feature>
<proteinExistence type="predicted"/>
<reference evidence="3" key="1">
    <citation type="submission" date="2023-06" db="EMBL/GenBank/DDBJ databases">
        <title>Genome-scale phylogeny and comparative genomics of the fungal order Sordariales.</title>
        <authorList>
            <consortium name="Lawrence Berkeley National Laboratory"/>
            <person name="Hensen N."/>
            <person name="Bonometti L."/>
            <person name="Westerberg I."/>
            <person name="Brannstrom I.O."/>
            <person name="Guillou S."/>
            <person name="Cros-Aarteil S."/>
            <person name="Calhoun S."/>
            <person name="Haridas S."/>
            <person name="Kuo A."/>
            <person name="Mondo S."/>
            <person name="Pangilinan J."/>
            <person name="Riley R."/>
            <person name="Labutti K."/>
            <person name="Andreopoulos B."/>
            <person name="Lipzen A."/>
            <person name="Chen C."/>
            <person name="Yanf M."/>
            <person name="Daum C."/>
            <person name="Ng V."/>
            <person name="Clum A."/>
            <person name="Steindorff A."/>
            <person name="Ohm R."/>
            <person name="Martin F."/>
            <person name="Silar P."/>
            <person name="Natvig D."/>
            <person name="Lalanne C."/>
            <person name="Gautier V."/>
            <person name="Ament-Velasquez S.L."/>
            <person name="Kruys A."/>
            <person name="Hutchinson M.I."/>
            <person name="Powell A.J."/>
            <person name="Barry K."/>
            <person name="Miller A.N."/>
            <person name="Grigoriev I.V."/>
            <person name="Debuchy R."/>
            <person name="Gladieux P."/>
            <person name="Thoren M.H."/>
            <person name="Johannesson H."/>
        </authorList>
    </citation>
    <scope>NUCLEOTIDE SEQUENCE</scope>
    <source>
        <strain evidence="3">PSN4</strain>
    </source>
</reference>
<gene>
    <name evidence="3" type="ORF">QBC47DRAFT_369972</name>
</gene>
<accession>A0AAJ0BNR8</accession>
<evidence type="ECO:0000313" key="4">
    <source>
        <dbReference type="Proteomes" id="UP001239445"/>
    </source>
</evidence>
<feature type="compositionally biased region" description="Basic and acidic residues" evidence="1">
    <location>
        <begin position="108"/>
        <end position="121"/>
    </location>
</feature>
<dbReference type="AlphaFoldDB" id="A0AAJ0BNR8"/>
<feature type="region of interest" description="Disordered" evidence="1">
    <location>
        <begin position="292"/>
        <end position="311"/>
    </location>
</feature>
<feature type="region of interest" description="Disordered" evidence="1">
    <location>
        <begin position="1"/>
        <end position="58"/>
    </location>
</feature>
<feature type="compositionally biased region" description="Pro residues" evidence="1">
    <location>
        <begin position="182"/>
        <end position="192"/>
    </location>
</feature>
<feature type="region of interest" description="Disordered" evidence="1">
    <location>
        <begin position="70"/>
        <end position="211"/>
    </location>
</feature>
<organism evidence="3 4">
    <name type="scientific">Echria macrotheca</name>
    <dbReference type="NCBI Taxonomy" id="438768"/>
    <lineage>
        <taxon>Eukaryota</taxon>
        <taxon>Fungi</taxon>
        <taxon>Dikarya</taxon>
        <taxon>Ascomycota</taxon>
        <taxon>Pezizomycotina</taxon>
        <taxon>Sordariomycetes</taxon>
        <taxon>Sordariomycetidae</taxon>
        <taxon>Sordariales</taxon>
        <taxon>Schizotheciaceae</taxon>
        <taxon>Echria</taxon>
    </lineage>
</organism>
<dbReference type="GO" id="GO:0003677">
    <property type="term" value="F:DNA binding"/>
    <property type="evidence" value="ECO:0007669"/>
    <property type="project" value="InterPro"/>
</dbReference>
<name>A0AAJ0BNR8_9PEZI</name>
<evidence type="ECO:0000256" key="1">
    <source>
        <dbReference type="SAM" id="MobiDB-lite"/>
    </source>
</evidence>
<feature type="compositionally biased region" description="Acidic residues" evidence="1">
    <location>
        <begin position="82"/>
        <end position="95"/>
    </location>
</feature>
<evidence type="ECO:0000259" key="2">
    <source>
        <dbReference type="PROSITE" id="PS00028"/>
    </source>
</evidence>
<dbReference type="InterPro" id="IPR013087">
    <property type="entry name" value="Znf_C2H2_type"/>
</dbReference>
<dbReference type="EMBL" id="MU839827">
    <property type="protein sequence ID" value="KAK1761395.1"/>
    <property type="molecule type" value="Genomic_DNA"/>
</dbReference>
<feature type="domain" description="C2H2-type" evidence="2">
    <location>
        <begin position="224"/>
        <end position="247"/>
    </location>
</feature>
<comment type="caution">
    <text evidence="3">The sequence shown here is derived from an EMBL/GenBank/DDBJ whole genome shotgun (WGS) entry which is preliminary data.</text>
</comment>
<keyword evidence="4" id="KW-1185">Reference proteome</keyword>
<dbReference type="InterPro" id="IPR017956">
    <property type="entry name" value="AT_hook_DNA-bd_motif"/>
</dbReference>
<dbReference type="PROSITE" id="PS00028">
    <property type="entry name" value="ZINC_FINGER_C2H2_1"/>
    <property type="match status" value="1"/>
</dbReference>
<dbReference type="PRINTS" id="PR00929">
    <property type="entry name" value="ATHOOK"/>
</dbReference>